<sequence>MESGKVVGALLTGVAVGAVLGALLTSEKGKDLIKKIVELESDGFNTIKDLISEFTGNVSDSDTSHTSNPPL</sequence>
<proteinExistence type="predicted"/>
<keyword evidence="3" id="KW-1185">Reference proteome</keyword>
<feature type="transmembrane region" description="Helical" evidence="1">
    <location>
        <begin position="6"/>
        <end position="25"/>
    </location>
</feature>
<protein>
    <submittedName>
        <fullName evidence="2">YtxH domain-containing protein</fullName>
    </submittedName>
</protein>
<gene>
    <name evidence="2" type="ORF">ABS764_15355</name>
</gene>
<dbReference type="RefSeq" id="WP_408082676.1">
    <property type="nucleotide sequence ID" value="NZ_JBELQA010000010.1"/>
</dbReference>
<dbReference type="EMBL" id="JBELQA010000010">
    <property type="protein sequence ID" value="MFL9832228.1"/>
    <property type="molecule type" value="Genomic_DNA"/>
</dbReference>
<name>A0ABW8XWE3_9FLAO</name>
<comment type="caution">
    <text evidence="2">The sequence shown here is derived from an EMBL/GenBank/DDBJ whole genome shotgun (WGS) entry which is preliminary data.</text>
</comment>
<accession>A0ABW8XWE3</accession>
<evidence type="ECO:0000313" key="3">
    <source>
        <dbReference type="Proteomes" id="UP001629260"/>
    </source>
</evidence>
<keyword evidence="1" id="KW-1133">Transmembrane helix</keyword>
<evidence type="ECO:0000256" key="1">
    <source>
        <dbReference type="SAM" id="Phobius"/>
    </source>
</evidence>
<evidence type="ECO:0000313" key="2">
    <source>
        <dbReference type="EMBL" id="MFL9832228.1"/>
    </source>
</evidence>
<keyword evidence="1" id="KW-0812">Transmembrane</keyword>
<dbReference type="Proteomes" id="UP001629260">
    <property type="component" value="Unassembled WGS sequence"/>
</dbReference>
<reference evidence="2 3" key="1">
    <citation type="submission" date="2024-06" db="EMBL/GenBank/DDBJ databases">
        <authorList>
            <person name="Kaempfer P."/>
            <person name="Viver T."/>
        </authorList>
    </citation>
    <scope>NUCLEOTIDE SEQUENCE [LARGE SCALE GENOMIC DNA]</scope>
    <source>
        <strain evidence="2 3">ST-87</strain>
    </source>
</reference>
<keyword evidence="1" id="KW-0472">Membrane</keyword>
<organism evidence="2 3">
    <name type="scientific">Flavobacterium plantiphilum</name>
    <dbReference type="NCBI Taxonomy" id="3163297"/>
    <lineage>
        <taxon>Bacteria</taxon>
        <taxon>Pseudomonadati</taxon>
        <taxon>Bacteroidota</taxon>
        <taxon>Flavobacteriia</taxon>
        <taxon>Flavobacteriales</taxon>
        <taxon>Flavobacteriaceae</taxon>
        <taxon>Flavobacterium</taxon>
    </lineage>
</organism>